<feature type="compositionally biased region" description="Acidic residues" evidence="1">
    <location>
        <begin position="309"/>
        <end position="323"/>
    </location>
</feature>
<feature type="compositionally biased region" description="Basic and acidic residues" evidence="1">
    <location>
        <begin position="684"/>
        <end position="698"/>
    </location>
</feature>
<dbReference type="PANTHER" id="PTHR38113">
    <property type="match status" value="1"/>
</dbReference>
<dbReference type="Proteomes" id="UP001600888">
    <property type="component" value="Unassembled WGS sequence"/>
</dbReference>
<reference evidence="3 4" key="1">
    <citation type="submission" date="2024-03" db="EMBL/GenBank/DDBJ databases">
        <title>A high-quality draft genome sequence of Diaporthe vaccinii, a causative agent of upright dieback and viscid rot disease in cranberry plants.</title>
        <authorList>
            <person name="Sarrasin M."/>
            <person name="Lang B.F."/>
            <person name="Burger G."/>
        </authorList>
    </citation>
    <scope>NUCLEOTIDE SEQUENCE [LARGE SCALE GENOMIC DNA]</scope>
    <source>
        <strain evidence="3 4">IS7</strain>
    </source>
</reference>
<evidence type="ECO:0000313" key="3">
    <source>
        <dbReference type="EMBL" id="KAL2282110.1"/>
    </source>
</evidence>
<feature type="region of interest" description="Disordered" evidence="1">
    <location>
        <begin position="308"/>
        <end position="393"/>
    </location>
</feature>
<name>A0ABR4EI34_9PEZI</name>
<keyword evidence="4" id="KW-1185">Reference proteome</keyword>
<evidence type="ECO:0000256" key="1">
    <source>
        <dbReference type="SAM" id="MobiDB-lite"/>
    </source>
</evidence>
<feature type="compositionally biased region" description="Basic and acidic residues" evidence="1">
    <location>
        <begin position="17"/>
        <end position="27"/>
    </location>
</feature>
<feature type="region of interest" description="Disordered" evidence="1">
    <location>
        <begin position="684"/>
        <end position="706"/>
    </location>
</feature>
<dbReference type="Pfam" id="PF10056">
    <property type="entry name" value="DUF2293"/>
    <property type="match status" value="1"/>
</dbReference>
<feature type="region of interest" description="Disordered" evidence="1">
    <location>
        <begin position="1"/>
        <end position="31"/>
    </location>
</feature>
<dbReference type="InterPro" id="IPR018744">
    <property type="entry name" value="DUF2293"/>
</dbReference>
<dbReference type="EMBL" id="JBAWTH010000052">
    <property type="protein sequence ID" value="KAL2282110.1"/>
    <property type="molecule type" value="Genomic_DNA"/>
</dbReference>
<gene>
    <name evidence="3" type="ORF">FJTKL_11157</name>
</gene>
<organism evidence="3 4">
    <name type="scientific">Diaporthe vaccinii</name>
    <dbReference type="NCBI Taxonomy" id="105482"/>
    <lineage>
        <taxon>Eukaryota</taxon>
        <taxon>Fungi</taxon>
        <taxon>Dikarya</taxon>
        <taxon>Ascomycota</taxon>
        <taxon>Pezizomycotina</taxon>
        <taxon>Sordariomycetes</taxon>
        <taxon>Sordariomycetidae</taxon>
        <taxon>Diaporthales</taxon>
        <taxon>Diaporthaceae</taxon>
        <taxon>Diaporthe</taxon>
        <taxon>Diaporthe eres species complex</taxon>
    </lineage>
</organism>
<comment type="caution">
    <text evidence="3">The sequence shown here is derived from an EMBL/GenBank/DDBJ whole genome shotgun (WGS) entry which is preliminary data.</text>
</comment>
<feature type="region of interest" description="Disordered" evidence="1">
    <location>
        <begin position="575"/>
        <end position="622"/>
    </location>
</feature>
<sequence>MGREKKTTLAAATAGKTAKERHQRTGRDNSAWTAPVRTDLIALPEKNITSKHKSYFQVFENHDKKEKKLEFEVSTDKIPPPGFEFVPIGNPELTKACKDLSRERDAMIFIVSVRQAQHLYLPFAGHVFNDRTNSQTAKDANANKLALQMSRSGHHIRRTIVEEARALIGEEDASSTSNSGEPEPIPDSQEEYNAQADAALRDLFPRIPNTDRQMIIEHAFKKGGTFQGQPVVGMVGTLPLSRRVQLAVLAHIRHNHTRYDQLLREAGYPTARKVVEQHCLDFLVKWRGDEETGRDQFDEILREVIVLSDDSDEDSEDDESSDEDFVRITTAPDSQLNRADYSRAGNSPHGLRYATLSGPSKAFSHRHPVSSAAEGRSSQRTKPHRSKKTNRGFKRYEAVAKRWEEAVNRNRYAQDTGTAGRAPPMDRIPSQGSRRLPSLEIISPVPRADSPRNSYMTLTPSHFYRGGHNQGQSPRPNDRLPVANLEPQRHVPMANYAGRPSVPLSGSQSVPPEAMIVGRRITRVPVGSDLQSGPAPQRSYHEELKDYLVPSIEPASPHSGPDVPQFVRQVIRGEPRGPEQVPAGRTVPFSRPPPLQNHTGDFKYDQSDPGSNGRLRPAMPSRTREQVVTQRDYFHGSQPNLAVPENARRVYRVREPLEDNRRSREVPVITSKRVIRVHREASPPRSWETDSSRVRDLSPPRMDQYTGRTLPLVTYGNTEPRRIAYGEASASRFRGYDQNLAPSSAQLHHREAHRAPSPGFQQGSTFIRPGAFVPVHPTATAVQQDPAPRPFSHEMNPTHQHVAGYHHRGRAYRETPPQIQHTRTVSADVKYLYEQPVPNRDVVILRQ</sequence>
<accession>A0ABR4EI34</accession>
<evidence type="ECO:0000313" key="4">
    <source>
        <dbReference type="Proteomes" id="UP001600888"/>
    </source>
</evidence>
<proteinExistence type="predicted"/>
<feature type="compositionally biased region" description="Basic residues" evidence="1">
    <location>
        <begin position="379"/>
        <end position="393"/>
    </location>
</feature>
<dbReference type="PANTHER" id="PTHR38113:SF1">
    <property type="entry name" value="DUF2293 DOMAIN-CONTAINING PROTEIN"/>
    <property type="match status" value="1"/>
</dbReference>
<protein>
    <recommendedName>
        <fullName evidence="2">DUF2293 domain-containing protein</fullName>
    </recommendedName>
</protein>
<feature type="domain" description="DUF2293" evidence="2">
    <location>
        <begin position="199"/>
        <end position="287"/>
    </location>
</feature>
<feature type="region of interest" description="Disordered" evidence="1">
    <location>
        <begin position="169"/>
        <end position="188"/>
    </location>
</feature>
<evidence type="ECO:0000259" key="2">
    <source>
        <dbReference type="Pfam" id="PF10056"/>
    </source>
</evidence>